<feature type="domain" description="Peptidase M1 membrane alanine aminopeptidase" evidence="4">
    <location>
        <begin position="219"/>
        <end position="431"/>
    </location>
</feature>
<name>A0ABM2XS35_MESAU</name>
<keyword evidence="6" id="KW-1185">Reference proteome</keyword>
<keyword evidence="3" id="KW-0645">Protease</keyword>
<dbReference type="CDD" id="cd09601">
    <property type="entry name" value="M1_APN-Q_like"/>
    <property type="match status" value="1"/>
</dbReference>
<keyword evidence="3" id="KW-0479">Metal-binding</keyword>
<evidence type="ECO:0000313" key="7">
    <source>
        <dbReference type="RefSeq" id="XP_040605529.1"/>
    </source>
</evidence>
<dbReference type="SUPFAM" id="SSF63737">
    <property type="entry name" value="Leukotriene A4 hydrolase N-terminal domain"/>
    <property type="match status" value="1"/>
</dbReference>
<comment type="similarity">
    <text evidence="1 3">Belongs to the peptidase M1 family.</text>
</comment>
<protein>
    <recommendedName>
        <fullName evidence="3">Aminopeptidase</fullName>
        <ecNumber evidence="3">3.4.11.-</ecNumber>
    </recommendedName>
</protein>
<dbReference type="InterPro" id="IPR050344">
    <property type="entry name" value="Peptidase_M1_aminopeptidases"/>
</dbReference>
<dbReference type="Gene3D" id="1.25.50.20">
    <property type="match status" value="1"/>
</dbReference>
<keyword evidence="2 3" id="KW-0031">Aminopeptidase</keyword>
<dbReference type="PANTHER" id="PTHR11533">
    <property type="entry name" value="PROTEASE M1 ZINC METALLOPROTEASE"/>
    <property type="match status" value="1"/>
</dbReference>
<accession>A0ABM2XS35</accession>
<dbReference type="Gene3D" id="2.60.40.1730">
    <property type="entry name" value="tricorn interacting facor f3 domain"/>
    <property type="match status" value="1"/>
</dbReference>
<evidence type="ECO:0000256" key="3">
    <source>
        <dbReference type="RuleBase" id="RU364040"/>
    </source>
</evidence>
<dbReference type="RefSeq" id="XP_040605529.1">
    <property type="nucleotide sequence ID" value="XM_040749595.1"/>
</dbReference>
<dbReference type="PANTHER" id="PTHR11533:SF174">
    <property type="entry name" value="PUROMYCIN-SENSITIVE AMINOPEPTIDASE-RELATED"/>
    <property type="match status" value="1"/>
</dbReference>
<dbReference type="Pfam" id="PF01433">
    <property type="entry name" value="Peptidase_M1"/>
    <property type="match status" value="1"/>
</dbReference>
<dbReference type="SUPFAM" id="SSF55486">
    <property type="entry name" value="Metalloproteases ('zincins'), catalytic domain"/>
    <property type="match status" value="1"/>
</dbReference>
<evidence type="ECO:0000259" key="4">
    <source>
        <dbReference type="Pfam" id="PF01433"/>
    </source>
</evidence>
<dbReference type="Pfam" id="PF11838">
    <property type="entry name" value="ERAP1_C"/>
    <property type="match status" value="1"/>
</dbReference>
<dbReference type="InterPro" id="IPR027268">
    <property type="entry name" value="Peptidase_M4/M1_CTD_sf"/>
</dbReference>
<feature type="domain" description="ERAP1-like C-terminal" evidence="5">
    <location>
        <begin position="512"/>
        <end position="825"/>
    </location>
</feature>
<dbReference type="Gene3D" id="2.60.40.1910">
    <property type="match status" value="1"/>
</dbReference>
<sequence length="853" mass="95820">MWLAAAAPSLARRLLLLGPPPPPLLLLLSRSSRRRRRLHSLGLAAMPEKRPFERLPADVSPINYSLCLKPDLLDFTFEGKLEAAAQVRQATNQIVMNCADIDIITASYAPEGDEEIHATGFNYQNEDEKVTLSFPSTLQTGTGTLKIDFVGELNDKMKGFYRSKYTTPAGEVRYAAVTQFEATDARRAFPCWDEPAIKATFDISLVVPKDRVALSNMVAAKTLPFYKDYFNVPYPLPKIDLIAIADFAAGAMENWGLVTYRETALLIDPKNSCSSSRQWVALVVGHELAHQWFGNLVTMEWWTHLWLNEGFASWIEYLCVDHCFPEYDIWTQFVSADYTRAQELDALDNSHPIEVSVGHPSEVDEIFDAISYSKGASVIRMLHDYIGDKDFKKGMNMYLTKFQQKNAATEDLWESLENASGKPIAAVMNTWTKQMGFPLIYVEAEQVEDDRVLRLSQKKFCASGPYVGEDCPQWMVPITISTSEDPNQAKLKILMDKPEMNVVLKNIKPDQWVKLNLGTVGFYRTQYSSAMLESLLPGIRDLSLPPVDRLGLQNDLFSLARAGIISTVEVLKVMEAFVNEPNYTVWSDLSCNLGILSTLLSHTDFYDEIQDFVIDVFSPIGERLGWDPKPGEGHLDALLRGLVLGKLGKAGHKATLEEARRRFKEHVEGKQILSADLRSPVYLTVLKHGDGTTLDIMLKLHKQADMQEEKNRIERVLGATLSPELIEKVLTFALSEEVRPQDTVSVIGGVAGGSKQGRKAAWKFIKDNWEELYNRYQGGFLISRLIKLSVEGFAVDKMAGEVKAFFESHPAPSAERTIQQCCENILLNAAWLKRDAESIQQYLLQRKASLPSV</sequence>
<evidence type="ECO:0000259" key="5">
    <source>
        <dbReference type="Pfam" id="PF11838"/>
    </source>
</evidence>
<dbReference type="GeneID" id="101836292"/>
<evidence type="ECO:0000256" key="1">
    <source>
        <dbReference type="ARBA" id="ARBA00010136"/>
    </source>
</evidence>
<dbReference type="InterPro" id="IPR014782">
    <property type="entry name" value="Peptidase_M1_dom"/>
</dbReference>
<keyword evidence="3" id="KW-0378">Hydrolase</keyword>
<keyword evidence="3" id="KW-0862">Zinc</keyword>
<dbReference type="InterPro" id="IPR034016">
    <property type="entry name" value="M1_APN-typ"/>
</dbReference>
<dbReference type="GO" id="GO:0004177">
    <property type="term" value="F:aminopeptidase activity"/>
    <property type="evidence" value="ECO:0007669"/>
    <property type="project" value="UniProtKB-KW"/>
</dbReference>
<dbReference type="EC" id="3.4.11.-" evidence="3"/>
<dbReference type="Gene3D" id="1.10.390.10">
    <property type="entry name" value="Neutral Protease Domain 2"/>
    <property type="match status" value="1"/>
</dbReference>
<proteinExistence type="inferred from homology"/>
<dbReference type="Proteomes" id="UP000886700">
    <property type="component" value="Unplaced"/>
</dbReference>
<comment type="cofactor">
    <cofactor evidence="3">
        <name>Zn(2+)</name>
        <dbReference type="ChEBI" id="CHEBI:29105"/>
    </cofactor>
    <text evidence="3">Binds 1 zinc ion per subunit.</text>
</comment>
<gene>
    <name evidence="7" type="primary">Npepps</name>
</gene>
<dbReference type="InterPro" id="IPR042097">
    <property type="entry name" value="Aminopeptidase_N-like_N_sf"/>
</dbReference>
<dbReference type="InterPro" id="IPR024571">
    <property type="entry name" value="ERAP1-like_C_dom"/>
</dbReference>
<evidence type="ECO:0000313" key="6">
    <source>
        <dbReference type="Proteomes" id="UP000886700"/>
    </source>
</evidence>
<evidence type="ECO:0000256" key="2">
    <source>
        <dbReference type="ARBA" id="ARBA00022438"/>
    </source>
</evidence>
<reference evidence="7" key="1">
    <citation type="submission" date="2025-08" db="UniProtKB">
        <authorList>
            <consortium name="RefSeq"/>
        </authorList>
    </citation>
    <scope>IDENTIFICATION</scope>
    <source>
        <tissue evidence="7">Liver</tissue>
    </source>
</reference>
<organism evidence="6 7">
    <name type="scientific">Mesocricetus auratus</name>
    <name type="common">Golden hamster</name>
    <dbReference type="NCBI Taxonomy" id="10036"/>
    <lineage>
        <taxon>Eukaryota</taxon>
        <taxon>Metazoa</taxon>
        <taxon>Chordata</taxon>
        <taxon>Craniata</taxon>
        <taxon>Vertebrata</taxon>
        <taxon>Euteleostomi</taxon>
        <taxon>Mammalia</taxon>
        <taxon>Eutheria</taxon>
        <taxon>Euarchontoglires</taxon>
        <taxon>Glires</taxon>
        <taxon>Rodentia</taxon>
        <taxon>Myomorpha</taxon>
        <taxon>Muroidea</taxon>
        <taxon>Cricetidae</taxon>
        <taxon>Cricetinae</taxon>
        <taxon>Mesocricetus</taxon>
    </lineage>
</organism>
<keyword evidence="3" id="KW-0482">Metalloprotease</keyword>